<evidence type="ECO:0000256" key="1">
    <source>
        <dbReference type="SAM" id="MobiDB-lite"/>
    </source>
</evidence>
<dbReference type="Pfam" id="PF05721">
    <property type="entry name" value="PhyH"/>
    <property type="match status" value="1"/>
</dbReference>
<evidence type="ECO:0000313" key="4">
    <source>
        <dbReference type="Proteomes" id="UP001165122"/>
    </source>
</evidence>
<feature type="chain" id="PRO_5040990852" description="Fe2OG dioxygenase domain-containing protein" evidence="2">
    <location>
        <begin position="20"/>
        <end position="328"/>
    </location>
</feature>
<dbReference type="OrthoDB" id="406378at2759"/>
<keyword evidence="2" id="KW-0732">Signal</keyword>
<comment type="caution">
    <text evidence="3">The sequence shown here is derived from an EMBL/GenBank/DDBJ whole genome shotgun (WGS) entry which is preliminary data.</text>
</comment>
<proteinExistence type="predicted"/>
<evidence type="ECO:0008006" key="5">
    <source>
        <dbReference type="Google" id="ProtNLM"/>
    </source>
</evidence>
<feature type="region of interest" description="Disordered" evidence="1">
    <location>
        <begin position="65"/>
        <end position="89"/>
    </location>
</feature>
<dbReference type="InterPro" id="IPR008775">
    <property type="entry name" value="Phytyl_CoA_dOase-like"/>
</dbReference>
<name>A0A9W7DUJ0_9STRA</name>
<evidence type="ECO:0000256" key="2">
    <source>
        <dbReference type="SAM" id="SignalP"/>
    </source>
</evidence>
<evidence type="ECO:0000313" key="3">
    <source>
        <dbReference type="EMBL" id="GMH55518.1"/>
    </source>
</evidence>
<dbReference type="EMBL" id="BRXW01000445">
    <property type="protein sequence ID" value="GMH55518.1"/>
    <property type="molecule type" value="Genomic_DNA"/>
</dbReference>
<reference evidence="4" key="1">
    <citation type="journal article" date="2023" name="Commun. Biol.">
        <title>Genome analysis of Parmales, the sister group of diatoms, reveals the evolutionary specialization of diatoms from phago-mixotrophs to photoautotrophs.</title>
        <authorList>
            <person name="Ban H."/>
            <person name="Sato S."/>
            <person name="Yoshikawa S."/>
            <person name="Yamada K."/>
            <person name="Nakamura Y."/>
            <person name="Ichinomiya M."/>
            <person name="Sato N."/>
            <person name="Blanc-Mathieu R."/>
            <person name="Endo H."/>
            <person name="Kuwata A."/>
            <person name="Ogata H."/>
        </authorList>
    </citation>
    <scope>NUCLEOTIDE SEQUENCE [LARGE SCALE GENOMIC DNA]</scope>
    <source>
        <strain evidence="4">NIES 3700</strain>
    </source>
</reference>
<gene>
    <name evidence="3" type="ORF">TrLO_g4767</name>
</gene>
<accession>A0A9W7DUJ0</accession>
<dbReference type="SUPFAM" id="SSF51197">
    <property type="entry name" value="Clavaminate synthase-like"/>
    <property type="match status" value="1"/>
</dbReference>
<keyword evidence="4" id="KW-1185">Reference proteome</keyword>
<dbReference type="InterPro" id="IPR051961">
    <property type="entry name" value="Fungal_Metabolite_Diox"/>
</dbReference>
<dbReference type="PANTHER" id="PTHR37563">
    <property type="entry name" value="PHYTANOYL-COA DIOXYGENASE FAMILY PROTEIN (AFU_ORTHOLOGUE AFUA_2G03330)"/>
    <property type="match status" value="1"/>
</dbReference>
<dbReference type="PANTHER" id="PTHR37563:SF2">
    <property type="entry name" value="PHYTANOYL-COA DIOXYGENASE FAMILY PROTEIN (AFU_ORTHOLOGUE AFUA_2G03330)"/>
    <property type="match status" value="1"/>
</dbReference>
<sequence>MILLSPLLMLLLNSASFKAAQELPIINRGLEEAALMMLPAHKQSELLTKPLPKVRKVRKGKAKVKANVKSVQPTSKGGFASSASGPQSPLAKPLHVAGVVRIPSLLSIPLADSLRAHCLSVADGADPDLSNVLLTVNRSDVRLPLSDPSVLSALDAVLNGPLGDLLDDVLTTSSVLHELACLISDPGSQRQVLHPDVGYTTDLGIVTCFVALQNINLNMGPTIFLPGTHKQGWKELLDDEDSRDDMITGRPSSLSLLNLGEVSIFDGRILHAGSANESEERRAIFYFSFRSPYFNPASGTSQGSLCKELREEGLTLEEVRVKCAIKSS</sequence>
<feature type="signal peptide" evidence="2">
    <location>
        <begin position="1"/>
        <end position="19"/>
    </location>
</feature>
<protein>
    <recommendedName>
        <fullName evidence="5">Fe2OG dioxygenase domain-containing protein</fullName>
    </recommendedName>
</protein>
<organism evidence="3 4">
    <name type="scientific">Triparma laevis f. longispina</name>
    <dbReference type="NCBI Taxonomy" id="1714387"/>
    <lineage>
        <taxon>Eukaryota</taxon>
        <taxon>Sar</taxon>
        <taxon>Stramenopiles</taxon>
        <taxon>Ochrophyta</taxon>
        <taxon>Bolidophyceae</taxon>
        <taxon>Parmales</taxon>
        <taxon>Triparmaceae</taxon>
        <taxon>Triparma</taxon>
    </lineage>
</organism>
<dbReference type="Gene3D" id="2.60.120.620">
    <property type="entry name" value="q2cbj1_9rhob like domain"/>
    <property type="match status" value="1"/>
</dbReference>
<dbReference type="Proteomes" id="UP001165122">
    <property type="component" value="Unassembled WGS sequence"/>
</dbReference>
<dbReference type="AlphaFoldDB" id="A0A9W7DUJ0"/>